<dbReference type="PANTHER" id="PTHR23213">
    <property type="entry name" value="FORMIN-RELATED"/>
    <property type="match status" value="1"/>
</dbReference>
<dbReference type="PANTHER" id="PTHR23213:SF276">
    <property type="entry name" value="FORMIN-LIKE PROTEIN 1"/>
    <property type="match status" value="1"/>
</dbReference>
<comment type="caution">
    <text evidence="5">The sequence shown here is derived from an EMBL/GenBank/DDBJ whole genome shotgun (WGS) entry which is preliminary data.</text>
</comment>
<evidence type="ECO:0000313" key="5">
    <source>
        <dbReference type="EMBL" id="KAJ0212077.1"/>
    </source>
</evidence>
<dbReference type="Gramene" id="rna-gnl|WGS:NBSK|LSAT_8X15201_mrna">
    <property type="protein sequence ID" value="cds-PLY65224.1"/>
    <property type="gene ID" value="gene-LSAT_8X15201"/>
</dbReference>
<dbReference type="Pfam" id="PF02181">
    <property type="entry name" value="FH2"/>
    <property type="match status" value="1"/>
</dbReference>
<dbReference type="InterPro" id="IPR015425">
    <property type="entry name" value="FH2_Formin"/>
</dbReference>
<protein>
    <recommendedName>
        <fullName evidence="2">FH2 domain-containing protein</fullName>
    </recommendedName>
</protein>
<proteinExistence type="inferred from homology"/>
<dbReference type="GO" id="GO:0045010">
    <property type="term" value="P:actin nucleation"/>
    <property type="evidence" value="ECO:0007669"/>
    <property type="project" value="InterPro"/>
</dbReference>
<dbReference type="GO" id="GO:0051015">
    <property type="term" value="F:actin filament binding"/>
    <property type="evidence" value="ECO:0000318"/>
    <property type="project" value="GO_Central"/>
</dbReference>
<evidence type="ECO:0000313" key="4">
    <source>
        <dbReference type="EMBL" id="KAJ0194016.1"/>
    </source>
</evidence>
<evidence type="ECO:0000313" key="6">
    <source>
        <dbReference type="Proteomes" id="UP000235145"/>
    </source>
</evidence>
<dbReference type="SUPFAM" id="SSF101447">
    <property type="entry name" value="Formin homology 2 domain (FH2 domain)"/>
    <property type="match status" value="1"/>
</dbReference>
<comment type="similarity">
    <text evidence="1">Belongs to the formin-like family. Class-I subfamily.</text>
</comment>
<name>A0A9R1VQY6_LACSA</name>
<gene>
    <name evidence="5" type="ORF">LSAT_V11C400218070</name>
    <name evidence="4" type="ORF">LSAT_V11C800395150</name>
    <name evidence="3" type="ORF">LSAT_V11C800419880</name>
</gene>
<keyword evidence="6" id="KW-1185">Reference proteome</keyword>
<dbReference type="InterPro" id="IPR042201">
    <property type="entry name" value="FH2_Formin_sf"/>
</dbReference>
<dbReference type="InterPro" id="IPR027643">
    <property type="entry name" value="Formin-like_plant"/>
</dbReference>
<evidence type="ECO:0000256" key="1">
    <source>
        <dbReference type="ARBA" id="ARBA00025793"/>
    </source>
</evidence>
<organism evidence="5 6">
    <name type="scientific">Lactuca sativa</name>
    <name type="common">Garden lettuce</name>
    <dbReference type="NCBI Taxonomy" id="4236"/>
    <lineage>
        <taxon>Eukaryota</taxon>
        <taxon>Viridiplantae</taxon>
        <taxon>Streptophyta</taxon>
        <taxon>Embryophyta</taxon>
        <taxon>Tracheophyta</taxon>
        <taxon>Spermatophyta</taxon>
        <taxon>Magnoliopsida</taxon>
        <taxon>eudicotyledons</taxon>
        <taxon>Gunneridae</taxon>
        <taxon>Pentapetalae</taxon>
        <taxon>asterids</taxon>
        <taxon>campanulids</taxon>
        <taxon>Asterales</taxon>
        <taxon>Asteraceae</taxon>
        <taxon>Cichorioideae</taxon>
        <taxon>Cichorieae</taxon>
        <taxon>Lactucinae</taxon>
        <taxon>Lactuca</taxon>
    </lineage>
</organism>
<feature type="domain" description="FH2" evidence="2">
    <location>
        <begin position="1"/>
        <end position="206"/>
    </location>
</feature>
<dbReference type="EMBL" id="NBSK02000004">
    <property type="protein sequence ID" value="KAJ0212077.1"/>
    <property type="molecule type" value="Genomic_DNA"/>
</dbReference>
<dbReference type="GO" id="GO:0030036">
    <property type="term" value="P:actin cytoskeleton organization"/>
    <property type="evidence" value="ECO:0000318"/>
    <property type="project" value="GO_Central"/>
</dbReference>
<reference evidence="5 6" key="1">
    <citation type="journal article" date="2017" name="Nat. Commun.">
        <title>Genome assembly with in vitro proximity ligation data and whole-genome triplication in lettuce.</title>
        <authorList>
            <person name="Reyes-Chin-Wo S."/>
            <person name="Wang Z."/>
            <person name="Yang X."/>
            <person name="Kozik A."/>
            <person name="Arikit S."/>
            <person name="Song C."/>
            <person name="Xia L."/>
            <person name="Froenicke L."/>
            <person name="Lavelle D.O."/>
            <person name="Truco M.J."/>
            <person name="Xia R."/>
            <person name="Zhu S."/>
            <person name="Xu C."/>
            <person name="Xu H."/>
            <person name="Xu X."/>
            <person name="Cox K."/>
            <person name="Korf I."/>
            <person name="Meyers B.C."/>
            <person name="Michelmore R.W."/>
        </authorList>
    </citation>
    <scope>NUCLEOTIDE SEQUENCE [LARGE SCALE GENOMIC DNA]</scope>
    <source>
        <tissue evidence="5">Seedlings</tissue>
    </source>
</reference>
<dbReference type="Gene3D" id="1.20.58.2220">
    <property type="entry name" value="Formin, FH2 domain"/>
    <property type="match status" value="1"/>
</dbReference>
<accession>A0A9R1VQY6</accession>
<dbReference type="Proteomes" id="UP000235145">
    <property type="component" value="Unassembled WGS sequence"/>
</dbReference>
<dbReference type="PROSITE" id="PS51444">
    <property type="entry name" value="FH2"/>
    <property type="match status" value="1"/>
</dbReference>
<sequence length="206" mass="22820">MIWGQILSSTINHENQVLDPKKSQNIAISLRALSVTTEEVCDALLEGNADTLGTVLLQSLMKMAPTKDEERKLQEHQDDSPLKIGPAEKFVKAVLDVPFAFRRVGAMLFVSNFDSEVEYLKQLFQTLEVACEELKNNMMFLKLLEVVLKSANHDGNQCQKLGLQIVSSLSSGLSNVKKAAGMDSTRGGHQDSCPRRGVTFCSQRNH</sequence>
<dbReference type="GO" id="GO:0005856">
    <property type="term" value="C:cytoskeleton"/>
    <property type="evidence" value="ECO:0000318"/>
    <property type="project" value="GO_Central"/>
</dbReference>
<dbReference type="EMBL" id="NBSK02000008">
    <property type="protein sequence ID" value="KAJ0194016.1"/>
    <property type="molecule type" value="Genomic_DNA"/>
</dbReference>
<evidence type="ECO:0000259" key="2">
    <source>
        <dbReference type="PROSITE" id="PS51444"/>
    </source>
</evidence>
<accession>A0A9R1WZY3</accession>
<dbReference type="EMBL" id="NBSK02000008">
    <property type="protein sequence ID" value="KAJ0190455.1"/>
    <property type="molecule type" value="Genomic_DNA"/>
</dbReference>
<evidence type="ECO:0000313" key="3">
    <source>
        <dbReference type="EMBL" id="KAJ0190455.1"/>
    </source>
</evidence>
<accession>A0A9R1UPA4</accession>
<reference evidence="5" key="2">
    <citation type="submission" date="2017-10" db="EMBL/GenBank/DDBJ databases">
        <authorList>
            <person name="Reyes-Chin-Wo S."/>
        </authorList>
    </citation>
    <scope>NUCLEOTIDE SEQUENCE</scope>
    <source>
        <tissue evidence="5">Seedlings</tissue>
    </source>
</reference>
<reference evidence="5" key="3">
    <citation type="submission" date="2022-10" db="EMBL/GenBank/DDBJ databases">
        <title>High Quality Telomere-to-Telomere reference genome assembly of Lactuca sativa.</title>
        <authorList>
            <person name="Naidu S.A."/>
            <person name="Kozik A."/>
            <person name="Lavelle D."/>
        </authorList>
    </citation>
    <scope>NUCLEOTIDE SEQUENCE</scope>
    <source>
        <tissue evidence="5">Seedlings</tissue>
    </source>
</reference>
<dbReference type="AlphaFoldDB" id="A0A9R1VQY6"/>